<protein>
    <recommendedName>
        <fullName evidence="3">Fungal N-terminal domain-containing protein</fullName>
    </recommendedName>
</protein>
<dbReference type="GeneID" id="63768191"/>
<gene>
    <name evidence="1" type="ORF">ASPSYDRAFT_89134</name>
</gene>
<evidence type="ECO:0008006" key="3">
    <source>
        <dbReference type="Google" id="ProtNLM"/>
    </source>
</evidence>
<sequence length="984" mass="110107">MTDPFAVISGAAGVVSLGITACQGLVAYYGPFKAFSTETESFVTSVNGLSATLELLKSKLNRLQNPLNPYVADELQLVADRINDCEGTLQRLSQTLQKCQGYDPAGTITRRGKAFARAQYPFKRGTLVFLTQTVMGLQSNLDIALHALHLAMSHTIQEQNTSFLAVSRSMASDVATLPGSLQHLHSNQQEIIQIVTSIQQLQLKSIDQSVPLPPPNRIIPRPRMIAGRSGPAHPRLHAETGSRGKHCTCTKNGSWLFSSWGMLSGIRGHQFGCPKYYDREVTTLVNGKFTILNMFLGWSAHVHVALIHETASVIISPTISIWPVVDEESPAFRIMYELAEYENINDALADLRSLYNKGRASPRDTLPDGQTLMHFAVRKLSSFTRKFECARYCQFVEGLVKLSPVGLNQQSDCGGTVFDTLLQYGTCNILYDTAYLSSNVRALASLSGALVDHGAVATIDSATKLPRRLEVLRYEYFTSNPNYLFLPIVINDRGAEEFPFSPLELAVLQRDEGVIRELLGGMGPDHRLSKYERCAYRSAISWPRGLRIMLDFHVPESLQFLLHEAIVCRQYESAAIVMNIEKCYISNFHILRAAKLYSPALFKMLATNLAVQRRSLRNQASRSLSPSAFRDLGLSDLEELLDSKAFEVETALGYSFNGKRLSSAEIPSDYDASSSVYHLIGSNLDAANILYSQGFTNVNQLDVNGLTPLSKLDVVDASWDLDKFLEMCEWLLDKGASLHSPSLPPPWLLTPGHNVAYGAGEWLRQEFHCTWYDRRSECSDKSEIWISEVCQAWFTQCVNHWSLLQEVFKDTQHHDGCFCACASDGCLPLNVFLKTALDRYWYPSRSLFNSIPGYIVAGILDDQHPSAPSTSQLLHDRVTPAAIRICTFETLGLRHTCRRHYGYSPEFGGVKVDDIAEVQEEERFLIDQLEQLVSEFELKYKELCVSLPEFLRGYWAERMEEVLTEVFDEDEAHAMEEAGVVLDT</sequence>
<reference evidence="2" key="1">
    <citation type="journal article" date="2017" name="Genome Biol.">
        <title>Comparative genomics reveals high biological diversity and specific adaptations in the industrially and medically important fungal genus Aspergillus.</title>
        <authorList>
            <person name="de Vries R.P."/>
            <person name="Riley R."/>
            <person name="Wiebenga A."/>
            <person name="Aguilar-Osorio G."/>
            <person name="Amillis S."/>
            <person name="Uchima C.A."/>
            <person name="Anderluh G."/>
            <person name="Asadollahi M."/>
            <person name="Askin M."/>
            <person name="Barry K."/>
            <person name="Battaglia E."/>
            <person name="Bayram O."/>
            <person name="Benocci T."/>
            <person name="Braus-Stromeyer S.A."/>
            <person name="Caldana C."/>
            <person name="Canovas D."/>
            <person name="Cerqueira G.C."/>
            <person name="Chen F."/>
            <person name="Chen W."/>
            <person name="Choi C."/>
            <person name="Clum A."/>
            <person name="Dos Santos R.A."/>
            <person name="Damasio A.R."/>
            <person name="Diallinas G."/>
            <person name="Emri T."/>
            <person name="Fekete E."/>
            <person name="Flipphi M."/>
            <person name="Freyberg S."/>
            <person name="Gallo A."/>
            <person name="Gournas C."/>
            <person name="Habgood R."/>
            <person name="Hainaut M."/>
            <person name="Harispe M.L."/>
            <person name="Henrissat B."/>
            <person name="Hilden K.S."/>
            <person name="Hope R."/>
            <person name="Hossain A."/>
            <person name="Karabika E."/>
            <person name="Karaffa L."/>
            <person name="Karanyi Z."/>
            <person name="Krasevec N."/>
            <person name="Kuo A."/>
            <person name="Kusch H."/>
            <person name="LaButti K."/>
            <person name="Lagendijk E.L."/>
            <person name="Lapidus A."/>
            <person name="Levasseur A."/>
            <person name="Lindquist E."/>
            <person name="Lipzen A."/>
            <person name="Logrieco A.F."/>
            <person name="MacCabe A."/>
            <person name="Maekelae M.R."/>
            <person name="Malavazi I."/>
            <person name="Melin P."/>
            <person name="Meyer V."/>
            <person name="Mielnichuk N."/>
            <person name="Miskei M."/>
            <person name="Molnar A.P."/>
            <person name="Mule G."/>
            <person name="Ngan C.Y."/>
            <person name="Orejas M."/>
            <person name="Orosz E."/>
            <person name="Ouedraogo J.P."/>
            <person name="Overkamp K.M."/>
            <person name="Park H.-S."/>
            <person name="Perrone G."/>
            <person name="Piumi F."/>
            <person name="Punt P.J."/>
            <person name="Ram A.F."/>
            <person name="Ramon A."/>
            <person name="Rauscher S."/>
            <person name="Record E."/>
            <person name="Riano-Pachon D.M."/>
            <person name="Robert V."/>
            <person name="Roehrig J."/>
            <person name="Ruller R."/>
            <person name="Salamov A."/>
            <person name="Salih N.S."/>
            <person name="Samson R.A."/>
            <person name="Sandor E."/>
            <person name="Sanguinetti M."/>
            <person name="Schuetze T."/>
            <person name="Sepcic K."/>
            <person name="Shelest E."/>
            <person name="Sherlock G."/>
            <person name="Sophianopoulou V."/>
            <person name="Squina F.M."/>
            <person name="Sun H."/>
            <person name="Susca A."/>
            <person name="Todd R.B."/>
            <person name="Tsang A."/>
            <person name="Unkles S.E."/>
            <person name="van de Wiele N."/>
            <person name="van Rossen-Uffink D."/>
            <person name="Oliveira J.V."/>
            <person name="Vesth T.C."/>
            <person name="Visser J."/>
            <person name="Yu J.-H."/>
            <person name="Zhou M."/>
            <person name="Andersen M.R."/>
            <person name="Archer D.B."/>
            <person name="Baker S.E."/>
            <person name="Benoit I."/>
            <person name="Brakhage A.A."/>
            <person name="Braus G.H."/>
            <person name="Fischer R."/>
            <person name="Frisvad J.C."/>
            <person name="Goldman G.H."/>
            <person name="Houbraken J."/>
            <person name="Oakley B."/>
            <person name="Pocsi I."/>
            <person name="Scazzocchio C."/>
            <person name="Seiboth B."/>
            <person name="vanKuyk P.A."/>
            <person name="Wortman J."/>
            <person name="Dyer P.S."/>
            <person name="Grigoriev I.V."/>
        </authorList>
    </citation>
    <scope>NUCLEOTIDE SEQUENCE [LARGE SCALE GENOMIC DNA]</scope>
    <source>
        <strain evidence="2">CBS 593.65</strain>
    </source>
</reference>
<proteinExistence type="predicted"/>
<evidence type="ECO:0000313" key="1">
    <source>
        <dbReference type="EMBL" id="OJJ60260.1"/>
    </source>
</evidence>
<dbReference type="Proteomes" id="UP000184356">
    <property type="component" value="Unassembled WGS sequence"/>
</dbReference>
<organism evidence="1 2">
    <name type="scientific">Aspergillus sydowii CBS 593.65</name>
    <dbReference type="NCBI Taxonomy" id="1036612"/>
    <lineage>
        <taxon>Eukaryota</taxon>
        <taxon>Fungi</taxon>
        <taxon>Dikarya</taxon>
        <taxon>Ascomycota</taxon>
        <taxon>Pezizomycotina</taxon>
        <taxon>Eurotiomycetes</taxon>
        <taxon>Eurotiomycetidae</taxon>
        <taxon>Eurotiales</taxon>
        <taxon>Aspergillaceae</taxon>
        <taxon>Aspergillus</taxon>
        <taxon>Aspergillus subgen. Nidulantes</taxon>
    </lineage>
</organism>
<dbReference type="EMBL" id="KV878585">
    <property type="protein sequence ID" value="OJJ60260.1"/>
    <property type="molecule type" value="Genomic_DNA"/>
</dbReference>
<dbReference type="RefSeq" id="XP_040704066.1">
    <property type="nucleotide sequence ID" value="XM_040852118.1"/>
</dbReference>
<dbReference type="OrthoDB" id="1577640at2759"/>
<dbReference type="AlphaFoldDB" id="A0A1L9TLF4"/>
<name>A0A1L9TLF4_9EURO</name>
<dbReference type="VEuPathDB" id="FungiDB:ASPSYDRAFT_89134"/>
<accession>A0A1L9TLF4</accession>
<keyword evidence="2" id="KW-1185">Reference proteome</keyword>
<evidence type="ECO:0000313" key="2">
    <source>
        <dbReference type="Proteomes" id="UP000184356"/>
    </source>
</evidence>